<evidence type="ECO:0000256" key="1">
    <source>
        <dbReference type="SAM" id="MobiDB-lite"/>
    </source>
</evidence>
<accession>A0A6V7NKJ1</accession>
<feature type="region of interest" description="Disordered" evidence="1">
    <location>
        <begin position="51"/>
        <end position="70"/>
    </location>
</feature>
<evidence type="ECO:0000313" key="2">
    <source>
        <dbReference type="EMBL" id="CAD1819093.1"/>
    </source>
</evidence>
<protein>
    <submittedName>
        <fullName evidence="2">Uncharacterized protein</fullName>
    </submittedName>
</protein>
<sequence length="140" mass="15415">MVVVERVITVEYLEPTMSRELLVKFPDAAALGFDYAQSAIWSPLVPRGRHGPMPIPSVGSQKRKLSGGRPADILGCSRKLKKVKAKLISKSKKKLLLNKNLDFSPAPSPNKKGWSKALKAAVKRFKVHGKSPVQMMLPTL</sequence>
<organism evidence="2">
    <name type="scientific">Ananas comosus var. bracteatus</name>
    <name type="common">red pineapple</name>
    <dbReference type="NCBI Taxonomy" id="296719"/>
    <lineage>
        <taxon>Eukaryota</taxon>
        <taxon>Viridiplantae</taxon>
        <taxon>Streptophyta</taxon>
        <taxon>Embryophyta</taxon>
        <taxon>Tracheophyta</taxon>
        <taxon>Spermatophyta</taxon>
        <taxon>Magnoliopsida</taxon>
        <taxon>Liliopsida</taxon>
        <taxon>Poales</taxon>
        <taxon>Bromeliaceae</taxon>
        <taxon>Bromelioideae</taxon>
        <taxon>Ananas</taxon>
    </lineage>
</organism>
<gene>
    <name evidence="2" type="ORF">CB5_LOCUS2304</name>
</gene>
<reference evidence="2" key="1">
    <citation type="submission" date="2020-07" db="EMBL/GenBank/DDBJ databases">
        <authorList>
            <person name="Lin J."/>
        </authorList>
    </citation>
    <scope>NUCLEOTIDE SEQUENCE</scope>
</reference>
<dbReference type="PANTHER" id="PTHR34287">
    <property type="entry name" value="OS06G0551500 PROTEIN-RELATED"/>
    <property type="match status" value="1"/>
</dbReference>
<name>A0A6V7NKJ1_ANACO</name>
<dbReference type="EMBL" id="LR862139">
    <property type="protein sequence ID" value="CAD1819093.1"/>
    <property type="molecule type" value="Genomic_DNA"/>
</dbReference>
<dbReference type="PANTHER" id="PTHR34287:SF4">
    <property type="entry name" value="OS04G0504200 PROTEIN"/>
    <property type="match status" value="1"/>
</dbReference>
<proteinExistence type="predicted"/>
<dbReference type="AlphaFoldDB" id="A0A6V7NKJ1"/>